<dbReference type="InterPro" id="IPR036388">
    <property type="entry name" value="WH-like_DNA-bd_sf"/>
</dbReference>
<dbReference type="PROSITE" id="PS51683">
    <property type="entry name" value="SAM_OMT_II"/>
    <property type="match status" value="1"/>
</dbReference>
<dbReference type="Gene3D" id="3.40.50.150">
    <property type="entry name" value="Vaccinia Virus protein VP39"/>
    <property type="match status" value="2"/>
</dbReference>
<dbReference type="Proteomes" id="UP000252040">
    <property type="component" value="Unplaced"/>
</dbReference>
<protein>
    <submittedName>
        <fullName evidence="8">Acetylserotonin O-methyltransferase</fullName>
    </submittedName>
</protein>
<keyword evidence="1" id="KW-0489">Methyltransferase</keyword>
<accession>A0A341DAG1</accession>
<dbReference type="STRING" id="1706337.A0A341DAG1"/>
<dbReference type="FunCoup" id="A0A341DAG1">
    <property type="interactions" value="1"/>
</dbReference>
<dbReference type="CTD" id="438"/>
<dbReference type="PANTHER" id="PTHR11746">
    <property type="entry name" value="O-METHYLTRANSFERASE"/>
    <property type="match status" value="1"/>
</dbReference>
<dbReference type="InterPro" id="IPR016461">
    <property type="entry name" value="COMT-like"/>
</dbReference>
<dbReference type="SUPFAM" id="SSF46785">
    <property type="entry name" value="Winged helix' DNA-binding domain"/>
    <property type="match status" value="1"/>
</dbReference>
<proteinExistence type="predicted"/>
<keyword evidence="2" id="KW-0808">Transferase</keyword>
<evidence type="ECO:0000256" key="3">
    <source>
        <dbReference type="ARBA" id="ARBA00022691"/>
    </source>
</evidence>
<dbReference type="InParanoid" id="A0A341DAG1"/>
<gene>
    <name evidence="8" type="primary">ASMT</name>
</gene>
<sequence length="485" mass="52502">MAVWFQASRRSGLTWERSHPGAVDGTFVSPRIQTCCGGPLTPKAMVSGDIGQPRPPGPWGGAEDGVALAHPPCFSISRLRPTRLTARGVSPNHASSLRQLSISSALDPTRCKAQRVPRRSRLQAVSTVAWSADTEVLLAGVRGGKRRATTAGQVRTEPLAVPSACSETCDSRNRDDWGPPSQAGLEGRQVSPGEENCGLLEEYSSAFVVTQVLFAACELGVFDLLAEVLEALGSAAVAAPLGVSSRGTELLLDACVSLKLLQVEVRREKAVYENTELASTYLARASPKSQQDMLLYTARTTYLGWGHLAAAVRDRRNQYLKAFGVPSEELFTAIYRCHSSVVMLAGMRRKAGHACTLDTGKLPEQTQDWETPQLPPDPVLPSHRGGTESTGRPSGGSGAVAKACMSLYPGSQITVFDTLDMVQMAKRHFSFPEDERIGLCEGDFFEDCLPEPDLCILARVPHDWTGEKCSRLLVRTYQACKTDTW</sequence>
<dbReference type="GO" id="GO:0032259">
    <property type="term" value="P:methylation"/>
    <property type="evidence" value="ECO:0007669"/>
    <property type="project" value="UniProtKB-KW"/>
</dbReference>
<dbReference type="InterPro" id="IPR001077">
    <property type="entry name" value="COMT_C"/>
</dbReference>
<evidence type="ECO:0000313" key="7">
    <source>
        <dbReference type="Proteomes" id="UP000252040"/>
    </source>
</evidence>
<keyword evidence="7" id="KW-1185">Reference proteome</keyword>
<dbReference type="Gene3D" id="1.10.10.10">
    <property type="entry name" value="Winged helix-like DNA-binding domain superfamily/Winged helix DNA-binding domain"/>
    <property type="match status" value="1"/>
</dbReference>
<dbReference type="InterPro" id="IPR036390">
    <property type="entry name" value="WH_DNA-bd_sf"/>
</dbReference>
<dbReference type="GO" id="GO:0046983">
    <property type="term" value="F:protein dimerization activity"/>
    <property type="evidence" value="ECO:0007669"/>
    <property type="project" value="InterPro"/>
</dbReference>
<dbReference type="RefSeq" id="XP_024623864.1">
    <property type="nucleotide sequence ID" value="XM_024768096.1"/>
</dbReference>
<name>A0A341DAG1_NEOAA</name>
<evidence type="ECO:0000256" key="1">
    <source>
        <dbReference type="ARBA" id="ARBA00022603"/>
    </source>
</evidence>
<evidence type="ECO:0000259" key="6">
    <source>
        <dbReference type="Pfam" id="PF08100"/>
    </source>
</evidence>
<keyword evidence="3" id="KW-0949">S-adenosyl-L-methionine</keyword>
<dbReference type="AlphaFoldDB" id="A0A341DAG1"/>
<feature type="region of interest" description="Disordered" evidence="4">
    <location>
        <begin position="170"/>
        <end position="190"/>
    </location>
</feature>
<organism evidence="7 8">
    <name type="scientific">Neophocaena asiaeorientalis asiaeorientalis</name>
    <name type="common">Yangtze finless porpoise</name>
    <name type="synonym">Neophocaena phocaenoides subsp. asiaeorientalis</name>
    <dbReference type="NCBI Taxonomy" id="1706337"/>
    <lineage>
        <taxon>Eukaryota</taxon>
        <taxon>Metazoa</taxon>
        <taxon>Chordata</taxon>
        <taxon>Craniata</taxon>
        <taxon>Vertebrata</taxon>
        <taxon>Euteleostomi</taxon>
        <taxon>Mammalia</taxon>
        <taxon>Eutheria</taxon>
        <taxon>Laurasiatheria</taxon>
        <taxon>Artiodactyla</taxon>
        <taxon>Whippomorpha</taxon>
        <taxon>Cetacea</taxon>
        <taxon>Odontoceti</taxon>
        <taxon>Phocoenidae</taxon>
        <taxon>Neophocaena</taxon>
    </lineage>
</organism>
<dbReference type="FunFam" id="1.10.10.10:FF:000358">
    <property type="entry name" value="Acetylserotonin O-methyltransferase"/>
    <property type="match status" value="1"/>
</dbReference>
<dbReference type="Pfam" id="PF08100">
    <property type="entry name" value="Dimerisation"/>
    <property type="match status" value="1"/>
</dbReference>
<feature type="region of interest" description="Disordered" evidence="4">
    <location>
        <begin position="364"/>
        <end position="397"/>
    </location>
</feature>
<evidence type="ECO:0000259" key="5">
    <source>
        <dbReference type="Pfam" id="PF00891"/>
    </source>
</evidence>
<evidence type="ECO:0000256" key="2">
    <source>
        <dbReference type="ARBA" id="ARBA00022679"/>
    </source>
</evidence>
<dbReference type="KEGG" id="nasi:112415229"/>
<evidence type="ECO:0000313" key="8">
    <source>
        <dbReference type="RefSeq" id="XP_024623864.1"/>
    </source>
</evidence>
<dbReference type="InterPro" id="IPR012967">
    <property type="entry name" value="COMT_dimerisation"/>
</dbReference>
<dbReference type="InterPro" id="IPR029063">
    <property type="entry name" value="SAM-dependent_MTases_sf"/>
</dbReference>
<dbReference type="SUPFAM" id="SSF53335">
    <property type="entry name" value="S-adenosyl-L-methionine-dependent methyltransferases"/>
    <property type="match status" value="1"/>
</dbReference>
<dbReference type="GO" id="GO:0008171">
    <property type="term" value="F:O-methyltransferase activity"/>
    <property type="evidence" value="ECO:0007669"/>
    <property type="project" value="InterPro"/>
</dbReference>
<reference evidence="8" key="1">
    <citation type="submission" date="2025-08" db="UniProtKB">
        <authorList>
            <consortium name="RefSeq"/>
        </authorList>
    </citation>
    <scope>IDENTIFICATION</scope>
    <source>
        <tissue evidence="8">Meat</tissue>
    </source>
</reference>
<evidence type="ECO:0000256" key="4">
    <source>
        <dbReference type="SAM" id="MobiDB-lite"/>
    </source>
</evidence>
<dbReference type="GeneID" id="112415229"/>
<dbReference type="Pfam" id="PF00891">
    <property type="entry name" value="Methyltransf_2"/>
    <property type="match status" value="1"/>
</dbReference>
<feature type="domain" description="O-methyltransferase dimerisation" evidence="6">
    <location>
        <begin position="202"/>
        <end position="283"/>
    </location>
</feature>
<feature type="domain" description="O-methyltransferase C-terminal" evidence="5">
    <location>
        <begin position="395"/>
        <end position="482"/>
    </location>
</feature>